<evidence type="ECO:0000313" key="1">
    <source>
        <dbReference type="EMBL" id="MZR23745.1"/>
    </source>
</evidence>
<dbReference type="AlphaFoldDB" id="A0A845MJB0"/>
<evidence type="ECO:0000313" key="2">
    <source>
        <dbReference type="Proteomes" id="UP000445696"/>
    </source>
</evidence>
<keyword evidence="2" id="KW-1185">Reference proteome</keyword>
<dbReference type="RefSeq" id="WP_161340183.1">
    <property type="nucleotide sequence ID" value="NZ_JBHSDG010000003.1"/>
</dbReference>
<reference evidence="1 2" key="1">
    <citation type="journal article" date="2014" name="Int. J. Syst. Evol. Microbiol.">
        <title>Sneathiella chungangensis sp. nov., isolated from a marine sand, and emended description of the genus Sneathiella.</title>
        <authorList>
            <person name="Siamphan C."/>
            <person name="Kim H."/>
            <person name="Lee J.S."/>
            <person name="Kim W."/>
        </authorList>
    </citation>
    <scope>NUCLEOTIDE SEQUENCE [LARGE SCALE GENOMIC DNA]</scope>
    <source>
        <strain evidence="1 2">KCTC 32476</strain>
    </source>
</reference>
<sequence length="108" mass="11893">MTNSYQDALSKLQQAQDALNVQDISQLPAPQLANLEKSKAAVYGEIQALQAKAIEDRDDLYAAMTDSFRDCKSDLTRLSDWVTGRKARDQAIFTMLTKGISIALSLLA</sequence>
<proteinExistence type="predicted"/>
<accession>A0A845MJB0</accession>
<dbReference type="Proteomes" id="UP000445696">
    <property type="component" value="Unassembled WGS sequence"/>
</dbReference>
<organism evidence="1 2">
    <name type="scientific">Sneathiella chungangensis</name>
    <dbReference type="NCBI Taxonomy" id="1418234"/>
    <lineage>
        <taxon>Bacteria</taxon>
        <taxon>Pseudomonadati</taxon>
        <taxon>Pseudomonadota</taxon>
        <taxon>Alphaproteobacteria</taxon>
        <taxon>Sneathiellales</taxon>
        <taxon>Sneathiellaceae</taxon>
        <taxon>Sneathiella</taxon>
    </lineage>
</organism>
<name>A0A845MJB0_9PROT</name>
<gene>
    <name evidence="1" type="ORF">GQF03_15515</name>
</gene>
<protein>
    <submittedName>
        <fullName evidence="1">Uncharacterized protein</fullName>
    </submittedName>
</protein>
<comment type="caution">
    <text evidence="1">The sequence shown here is derived from an EMBL/GenBank/DDBJ whole genome shotgun (WGS) entry which is preliminary data.</text>
</comment>
<dbReference type="EMBL" id="WTVA01000015">
    <property type="protein sequence ID" value="MZR23745.1"/>
    <property type="molecule type" value="Genomic_DNA"/>
</dbReference>